<accession>A0A9X2BEI7</accession>
<comment type="caution">
    <text evidence="1">The sequence shown here is derived from an EMBL/GenBank/DDBJ whole genome shotgun (WGS) entry which is preliminary data.</text>
</comment>
<dbReference type="RefSeq" id="WP_245132057.1">
    <property type="nucleotide sequence ID" value="NZ_JALJEJ010000009.1"/>
</dbReference>
<evidence type="ECO:0000313" key="1">
    <source>
        <dbReference type="EMBL" id="MCJ8211443.1"/>
    </source>
</evidence>
<protein>
    <submittedName>
        <fullName evidence="1">Uncharacterized protein</fullName>
    </submittedName>
</protein>
<dbReference type="EMBL" id="JALJEJ010000009">
    <property type="protein sequence ID" value="MCJ8211443.1"/>
    <property type="molecule type" value="Genomic_DNA"/>
</dbReference>
<name>A0A9X2BEI7_9SPHI</name>
<dbReference type="Proteomes" id="UP001139450">
    <property type="component" value="Unassembled WGS sequence"/>
</dbReference>
<organism evidence="1 2">
    <name type="scientific">Mucilaginibacter straminoryzae</name>
    <dbReference type="NCBI Taxonomy" id="2932774"/>
    <lineage>
        <taxon>Bacteria</taxon>
        <taxon>Pseudomonadati</taxon>
        <taxon>Bacteroidota</taxon>
        <taxon>Sphingobacteriia</taxon>
        <taxon>Sphingobacteriales</taxon>
        <taxon>Sphingobacteriaceae</taxon>
        <taxon>Mucilaginibacter</taxon>
    </lineage>
</organism>
<sequence length="58" mass="6975">MKKSVIKFLQGGWQKPVCHVCRIYHICRIRHIYHIRHIYQAAIGFLTFKSGFGEWLMK</sequence>
<evidence type="ECO:0000313" key="2">
    <source>
        <dbReference type="Proteomes" id="UP001139450"/>
    </source>
</evidence>
<gene>
    <name evidence="1" type="ORF">MUY27_17120</name>
</gene>
<dbReference type="AlphaFoldDB" id="A0A9X2BEI7"/>
<keyword evidence="2" id="KW-1185">Reference proteome</keyword>
<proteinExistence type="predicted"/>
<reference evidence="1" key="1">
    <citation type="submission" date="2022-04" db="EMBL/GenBank/DDBJ databases">
        <title>Mucilaginibacter sp. RS28 isolated from freshwater.</title>
        <authorList>
            <person name="Ko S.-R."/>
        </authorList>
    </citation>
    <scope>NUCLEOTIDE SEQUENCE</scope>
    <source>
        <strain evidence="1">RS28</strain>
    </source>
</reference>